<accession>A0A1H0N7Z2</accession>
<sequence>MVRPTLSVVPEDAGVSASYGGQDIEAGRPAITTLLRDSEWTVRAVCAGADPDALFVTGAAQRDAAKICQACPVRLECLADALDNQIEYGVWGGMTERQRRAVLKKSPEVTSWRPLLEEARASATAEAAS</sequence>
<dbReference type="GO" id="GO:0046872">
    <property type="term" value="F:metal ion binding"/>
    <property type="evidence" value="ECO:0007669"/>
    <property type="project" value="UniProtKB-KW"/>
</dbReference>
<comment type="similarity">
    <text evidence="2 11">Belongs to the WhiB family.</text>
</comment>
<dbReference type="PROSITE" id="PS51674">
    <property type="entry name" value="4FE4S_WBL"/>
    <property type="match status" value="1"/>
</dbReference>
<keyword evidence="11" id="KW-0963">Cytoplasm</keyword>
<dbReference type="GO" id="GO:0045454">
    <property type="term" value="P:cell redox homeostasis"/>
    <property type="evidence" value="ECO:0007669"/>
    <property type="project" value="TreeGrafter"/>
</dbReference>
<proteinExistence type="inferred from homology"/>
<evidence type="ECO:0000256" key="1">
    <source>
        <dbReference type="ARBA" id="ARBA00004496"/>
    </source>
</evidence>
<keyword evidence="6 11" id="KW-0411">Iron-sulfur</keyword>
<keyword evidence="14" id="KW-1185">Reference proteome</keyword>
<keyword evidence="4 11" id="KW-0479">Metal-binding</keyword>
<feature type="binding site" evidence="11">
    <location>
        <position position="46"/>
    </location>
    <ligand>
        <name>[4Fe-4S] cluster</name>
        <dbReference type="ChEBI" id="CHEBI:49883"/>
    </ligand>
</feature>
<keyword evidence="9 11" id="KW-1015">Disulfide bond</keyword>
<evidence type="ECO:0000256" key="8">
    <source>
        <dbReference type="ARBA" id="ARBA00023125"/>
    </source>
</evidence>
<evidence type="ECO:0000313" key="13">
    <source>
        <dbReference type="EMBL" id="SDO88783.1"/>
    </source>
</evidence>
<comment type="cofactor">
    <cofactor evidence="11">
        <name>[4Fe-4S] cluster</name>
        <dbReference type="ChEBI" id="CHEBI:49883"/>
    </cofactor>
    <text evidence="11">Binds 1 [4Fe-4S] cluster per subunit. Following nitrosylation of the [4Fe-4S] cluster binds 1 [4Fe-8(NO)] cluster per subunit.</text>
</comment>
<dbReference type="Pfam" id="PF02467">
    <property type="entry name" value="Whib"/>
    <property type="match status" value="1"/>
</dbReference>
<keyword evidence="10 11" id="KW-0804">Transcription</keyword>
<comment type="PTM">
    <text evidence="11">Upon Fe-S cluster removal intramolecular disulfide bonds are formed.</text>
</comment>
<evidence type="ECO:0000313" key="14">
    <source>
        <dbReference type="Proteomes" id="UP000198741"/>
    </source>
</evidence>
<comment type="function">
    <text evidence="11">Acts as a transcriptional regulator. Probably redox-responsive. The apo- but not holo-form probably binds DNA.</text>
</comment>
<dbReference type="GO" id="GO:0047134">
    <property type="term" value="F:protein-disulfide reductase [NAD(P)H] activity"/>
    <property type="evidence" value="ECO:0007669"/>
    <property type="project" value="TreeGrafter"/>
</dbReference>
<protein>
    <recommendedName>
        <fullName evidence="11">Transcriptional regulator WhiB</fullName>
    </recommendedName>
</protein>
<name>A0A1H0N7Z2_9ACTN</name>
<feature type="binding site" evidence="11">
    <location>
        <position position="71"/>
    </location>
    <ligand>
        <name>[4Fe-4S] cluster</name>
        <dbReference type="ChEBI" id="CHEBI:49883"/>
    </ligand>
</feature>
<evidence type="ECO:0000256" key="3">
    <source>
        <dbReference type="ARBA" id="ARBA00022485"/>
    </source>
</evidence>
<feature type="binding site" evidence="11">
    <location>
        <position position="77"/>
    </location>
    <ligand>
        <name>[4Fe-4S] cluster</name>
        <dbReference type="ChEBI" id="CHEBI:49883"/>
    </ligand>
</feature>
<keyword evidence="5 11" id="KW-0408">Iron</keyword>
<evidence type="ECO:0000256" key="6">
    <source>
        <dbReference type="ARBA" id="ARBA00023014"/>
    </source>
</evidence>
<dbReference type="InterPro" id="IPR034768">
    <property type="entry name" value="4FE4S_WBL"/>
</dbReference>
<dbReference type="PANTHER" id="PTHR38839">
    <property type="entry name" value="TRANSCRIPTIONAL REGULATOR WHID-RELATED"/>
    <property type="match status" value="1"/>
</dbReference>
<dbReference type="GO" id="GO:0035731">
    <property type="term" value="F:dinitrosyl-iron complex binding"/>
    <property type="evidence" value="ECO:0007669"/>
    <property type="project" value="UniProtKB-UniRule"/>
</dbReference>
<dbReference type="GO" id="GO:0005737">
    <property type="term" value="C:cytoplasm"/>
    <property type="evidence" value="ECO:0007669"/>
    <property type="project" value="UniProtKB-SubCell"/>
</dbReference>
<dbReference type="InterPro" id="IPR003482">
    <property type="entry name" value="Whib"/>
</dbReference>
<keyword evidence="7 11" id="KW-0805">Transcription regulation</keyword>
<dbReference type="GO" id="GO:0003677">
    <property type="term" value="F:DNA binding"/>
    <property type="evidence" value="ECO:0007669"/>
    <property type="project" value="UniProtKB-UniRule"/>
</dbReference>
<evidence type="ECO:0000256" key="7">
    <source>
        <dbReference type="ARBA" id="ARBA00023015"/>
    </source>
</evidence>
<dbReference type="Proteomes" id="UP000198741">
    <property type="component" value="Chromosome I"/>
</dbReference>
<feature type="binding site" evidence="11">
    <location>
        <position position="68"/>
    </location>
    <ligand>
        <name>[4Fe-4S] cluster</name>
        <dbReference type="ChEBI" id="CHEBI:49883"/>
    </ligand>
</feature>
<evidence type="ECO:0000256" key="10">
    <source>
        <dbReference type="ARBA" id="ARBA00023163"/>
    </source>
</evidence>
<dbReference type="OrthoDB" id="4228525at2"/>
<dbReference type="PANTHER" id="PTHR38839:SF7">
    <property type="entry name" value="TRANSCRIPTIONAL REGULATOR WHIB4"/>
    <property type="match status" value="1"/>
</dbReference>
<keyword evidence="8 11" id="KW-0238">DNA-binding</keyword>
<evidence type="ECO:0000256" key="2">
    <source>
        <dbReference type="ARBA" id="ARBA00006597"/>
    </source>
</evidence>
<dbReference type="GO" id="GO:0051539">
    <property type="term" value="F:4 iron, 4 sulfur cluster binding"/>
    <property type="evidence" value="ECO:0007669"/>
    <property type="project" value="UniProtKB-UniRule"/>
</dbReference>
<dbReference type="EMBL" id="LT629710">
    <property type="protein sequence ID" value="SDO88783.1"/>
    <property type="molecule type" value="Genomic_DNA"/>
</dbReference>
<comment type="subcellular location">
    <subcellularLocation>
        <location evidence="1 11">Cytoplasm</location>
    </subcellularLocation>
</comment>
<feature type="domain" description="4Fe-4S Wbl-type" evidence="12">
    <location>
        <begin position="45"/>
        <end position="101"/>
    </location>
</feature>
<organism evidence="13 14">
    <name type="scientific">Nakamurella panacisegetis</name>
    <dbReference type="NCBI Taxonomy" id="1090615"/>
    <lineage>
        <taxon>Bacteria</taxon>
        <taxon>Bacillati</taxon>
        <taxon>Actinomycetota</taxon>
        <taxon>Actinomycetes</taxon>
        <taxon>Nakamurellales</taxon>
        <taxon>Nakamurellaceae</taxon>
        <taxon>Nakamurella</taxon>
    </lineage>
</organism>
<evidence type="ECO:0000256" key="11">
    <source>
        <dbReference type="HAMAP-Rule" id="MF_01479"/>
    </source>
</evidence>
<keyword evidence="3 11" id="KW-0004">4Fe-4S</keyword>
<evidence type="ECO:0000259" key="12">
    <source>
        <dbReference type="PROSITE" id="PS51674"/>
    </source>
</evidence>
<dbReference type="HAMAP" id="MF_01479">
    <property type="entry name" value="WhiB"/>
    <property type="match status" value="1"/>
</dbReference>
<dbReference type="GO" id="GO:0045892">
    <property type="term" value="P:negative regulation of DNA-templated transcription"/>
    <property type="evidence" value="ECO:0007669"/>
    <property type="project" value="TreeGrafter"/>
</dbReference>
<dbReference type="AlphaFoldDB" id="A0A1H0N7Z2"/>
<evidence type="ECO:0000256" key="4">
    <source>
        <dbReference type="ARBA" id="ARBA00022723"/>
    </source>
</evidence>
<dbReference type="STRING" id="1090615.SAMN04515671_2248"/>
<evidence type="ECO:0000256" key="5">
    <source>
        <dbReference type="ARBA" id="ARBA00023004"/>
    </source>
</evidence>
<comment type="PTM">
    <text evidence="11">The Fe-S cluster can be nitrosylated by nitric oxide (NO).</text>
</comment>
<evidence type="ECO:0000256" key="9">
    <source>
        <dbReference type="ARBA" id="ARBA00023157"/>
    </source>
</evidence>
<reference evidence="13 14" key="1">
    <citation type="submission" date="2016-10" db="EMBL/GenBank/DDBJ databases">
        <authorList>
            <person name="de Groot N.N."/>
        </authorList>
    </citation>
    <scope>NUCLEOTIDE SEQUENCE [LARGE SCALE GENOMIC DNA]</scope>
    <source>
        <strain evidence="14">P4-7,KCTC 19426,CECT 7604</strain>
    </source>
</reference>
<gene>
    <name evidence="11" type="primary">whiB</name>
    <name evidence="13" type="ORF">SAMN04515671_2248</name>
</gene>